<protein>
    <submittedName>
        <fullName evidence="1">Uncharacterized protein</fullName>
    </submittedName>
</protein>
<dbReference type="STRING" id="358681.BBR47_46290"/>
<dbReference type="AlphaFoldDB" id="C0ZJN1"/>
<dbReference type="HOGENOM" id="CLU_3133062_0_0_9"/>
<keyword evidence="2" id="KW-1185">Reference proteome</keyword>
<proteinExistence type="predicted"/>
<organism evidence="1 2">
    <name type="scientific">Brevibacillus brevis (strain 47 / JCM 6285 / NBRC 100599)</name>
    <dbReference type="NCBI Taxonomy" id="358681"/>
    <lineage>
        <taxon>Bacteria</taxon>
        <taxon>Bacillati</taxon>
        <taxon>Bacillota</taxon>
        <taxon>Bacilli</taxon>
        <taxon>Bacillales</taxon>
        <taxon>Paenibacillaceae</taxon>
        <taxon>Brevibacillus</taxon>
    </lineage>
</organism>
<evidence type="ECO:0000313" key="1">
    <source>
        <dbReference type="EMBL" id="BAH45606.1"/>
    </source>
</evidence>
<sequence>MPLMRASNNRGFFSVKNVSTFFIKVDATACGQQNGHDRFVWKKMLTVQV</sequence>
<evidence type="ECO:0000313" key="2">
    <source>
        <dbReference type="Proteomes" id="UP000001877"/>
    </source>
</evidence>
<dbReference type="KEGG" id="bbe:BBR47_46290"/>
<dbReference type="EMBL" id="AP008955">
    <property type="protein sequence ID" value="BAH45606.1"/>
    <property type="molecule type" value="Genomic_DNA"/>
</dbReference>
<accession>C0ZJN1</accession>
<gene>
    <name evidence="1" type="ordered locus">BBR47_46290</name>
</gene>
<reference evidence="1 2" key="1">
    <citation type="submission" date="2005-03" db="EMBL/GenBank/DDBJ databases">
        <title>Brevibacillus brevis strain 47, complete genome.</title>
        <authorList>
            <person name="Hosoyama A."/>
            <person name="Yamada R."/>
            <person name="Hongo Y."/>
            <person name="Terui Y."/>
            <person name="Ankai A."/>
            <person name="Masuyama W."/>
            <person name="Sekiguchi M."/>
            <person name="Takeda T."/>
            <person name="Asano K."/>
            <person name="Ohji S."/>
            <person name="Ichikawa N."/>
            <person name="Narita S."/>
            <person name="Aoki N."/>
            <person name="Miura H."/>
            <person name="Matsushita S."/>
            <person name="Sekigawa T."/>
            <person name="Yamagata H."/>
            <person name="Yoshikawa H."/>
            <person name="Udaka S."/>
            <person name="Tanikawa S."/>
            <person name="Fujita N."/>
        </authorList>
    </citation>
    <scope>NUCLEOTIDE SEQUENCE [LARGE SCALE GENOMIC DNA]</scope>
    <source>
        <strain evidence="2">47 / JCM 6285 / NBRC 100599</strain>
    </source>
</reference>
<name>C0ZJN1_BREBN</name>
<dbReference type="Proteomes" id="UP000001877">
    <property type="component" value="Chromosome"/>
</dbReference>